<feature type="domain" description="Nudix hydrolase" evidence="4">
    <location>
        <begin position="29"/>
        <end position="167"/>
    </location>
</feature>
<gene>
    <name evidence="5" type="ORF">E1267_13555</name>
</gene>
<dbReference type="PROSITE" id="PS51462">
    <property type="entry name" value="NUDIX"/>
    <property type="match status" value="1"/>
</dbReference>
<sequence>MTHLVVTGTLSYIPVAHRMDLMRCESVPPLEQTTCAFAFVSDRAGRTLMTRVDRRGWDIPGGHLEPGETAVDAAVRELYEETGLRLPPSALSVFAWERIELLAPAPDGYRYPPLTYMVMFRAALPALGSPTQPPAGSEATGAGWLEVEEITRVCAGRSWLALLDTAGPL</sequence>
<protein>
    <submittedName>
        <fullName evidence="5">NUDIX domain-containing protein</fullName>
    </submittedName>
</protein>
<accession>A0A4R4NIC2</accession>
<dbReference type="PROSITE" id="PS00893">
    <property type="entry name" value="NUDIX_BOX"/>
    <property type="match status" value="1"/>
</dbReference>
<dbReference type="PANTHER" id="PTHR43736:SF1">
    <property type="entry name" value="DIHYDRONEOPTERIN TRIPHOSPHATE DIPHOSPHATASE"/>
    <property type="match status" value="1"/>
</dbReference>
<organism evidence="5 6">
    <name type="scientific">Nonomuraea longispora</name>
    <dbReference type="NCBI Taxonomy" id="1848320"/>
    <lineage>
        <taxon>Bacteria</taxon>
        <taxon>Bacillati</taxon>
        <taxon>Actinomycetota</taxon>
        <taxon>Actinomycetes</taxon>
        <taxon>Streptosporangiales</taxon>
        <taxon>Streptosporangiaceae</taxon>
        <taxon>Nonomuraea</taxon>
    </lineage>
</organism>
<dbReference type="PANTHER" id="PTHR43736">
    <property type="entry name" value="ADP-RIBOSE PYROPHOSPHATASE"/>
    <property type="match status" value="1"/>
</dbReference>
<dbReference type="SUPFAM" id="SSF55811">
    <property type="entry name" value="Nudix"/>
    <property type="match status" value="1"/>
</dbReference>
<dbReference type="GO" id="GO:0016787">
    <property type="term" value="F:hydrolase activity"/>
    <property type="evidence" value="ECO:0007669"/>
    <property type="project" value="UniProtKB-KW"/>
</dbReference>
<dbReference type="EMBL" id="SMJZ01000041">
    <property type="protein sequence ID" value="TDC07360.1"/>
    <property type="molecule type" value="Genomic_DNA"/>
</dbReference>
<proteinExistence type="inferred from homology"/>
<comment type="similarity">
    <text evidence="1 3">Belongs to the Nudix hydrolase family.</text>
</comment>
<evidence type="ECO:0000313" key="6">
    <source>
        <dbReference type="Proteomes" id="UP000295157"/>
    </source>
</evidence>
<evidence type="ECO:0000256" key="3">
    <source>
        <dbReference type="RuleBase" id="RU003476"/>
    </source>
</evidence>
<dbReference type="InterPro" id="IPR015797">
    <property type="entry name" value="NUDIX_hydrolase-like_dom_sf"/>
</dbReference>
<dbReference type="InterPro" id="IPR020476">
    <property type="entry name" value="Nudix_hydrolase"/>
</dbReference>
<dbReference type="CDD" id="cd02883">
    <property type="entry name" value="NUDIX_Hydrolase"/>
    <property type="match status" value="1"/>
</dbReference>
<evidence type="ECO:0000313" key="5">
    <source>
        <dbReference type="EMBL" id="TDC07360.1"/>
    </source>
</evidence>
<dbReference type="Gene3D" id="3.90.79.10">
    <property type="entry name" value="Nucleoside Triphosphate Pyrophosphohydrolase"/>
    <property type="match status" value="1"/>
</dbReference>
<evidence type="ECO:0000256" key="2">
    <source>
        <dbReference type="ARBA" id="ARBA00022801"/>
    </source>
</evidence>
<dbReference type="InterPro" id="IPR000086">
    <property type="entry name" value="NUDIX_hydrolase_dom"/>
</dbReference>
<comment type="caution">
    <text evidence="5">The sequence shown here is derived from an EMBL/GenBank/DDBJ whole genome shotgun (WGS) entry which is preliminary data.</text>
</comment>
<dbReference type="OrthoDB" id="9804442at2"/>
<dbReference type="Pfam" id="PF00293">
    <property type="entry name" value="NUDIX"/>
    <property type="match status" value="1"/>
</dbReference>
<dbReference type="InterPro" id="IPR020084">
    <property type="entry name" value="NUDIX_hydrolase_CS"/>
</dbReference>
<evidence type="ECO:0000256" key="1">
    <source>
        <dbReference type="ARBA" id="ARBA00005582"/>
    </source>
</evidence>
<name>A0A4R4NIC2_9ACTN</name>
<reference evidence="5 6" key="1">
    <citation type="submission" date="2019-02" db="EMBL/GenBank/DDBJ databases">
        <title>Draft genome sequences of novel Actinobacteria.</title>
        <authorList>
            <person name="Sahin N."/>
            <person name="Ay H."/>
            <person name="Saygin H."/>
        </authorList>
    </citation>
    <scope>NUCLEOTIDE SEQUENCE [LARGE SCALE GENOMIC DNA]</scope>
    <source>
        <strain evidence="5 6">KC201</strain>
    </source>
</reference>
<dbReference type="RefSeq" id="WP_132332795.1">
    <property type="nucleotide sequence ID" value="NZ_SMJZ01000041.1"/>
</dbReference>
<evidence type="ECO:0000259" key="4">
    <source>
        <dbReference type="PROSITE" id="PS51462"/>
    </source>
</evidence>
<keyword evidence="6" id="KW-1185">Reference proteome</keyword>
<dbReference type="Proteomes" id="UP000295157">
    <property type="component" value="Unassembled WGS sequence"/>
</dbReference>
<dbReference type="AlphaFoldDB" id="A0A4R4NIC2"/>
<keyword evidence="2 3" id="KW-0378">Hydrolase</keyword>
<dbReference type="PRINTS" id="PR00502">
    <property type="entry name" value="NUDIXFAMILY"/>
</dbReference>